<sequence>MEFELYKFFMIEFEIGIISEIEKFLRCHSCCGNFMIVIWSSKEVSCEKVFFALEHLLNSRTSEFNLFCPGV</sequence>
<organism evidence="1">
    <name type="scientific">Solanum chacoense</name>
    <name type="common">Chaco potato</name>
    <dbReference type="NCBI Taxonomy" id="4108"/>
    <lineage>
        <taxon>Eukaryota</taxon>
        <taxon>Viridiplantae</taxon>
        <taxon>Streptophyta</taxon>
        <taxon>Embryophyta</taxon>
        <taxon>Tracheophyta</taxon>
        <taxon>Spermatophyta</taxon>
        <taxon>Magnoliopsida</taxon>
        <taxon>eudicotyledons</taxon>
        <taxon>Gunneridae</taxon>
        <taxon>Pentapetalae</taxon>
        <taxon>asterids</taxon>
        <taxon>lamiids</taxon>
        <taxon>Solanales</taxon>
        <taxon>Solanaceae</taxon>
        <taxon>Solanoideae</taxon>
        <taxon>Solaneae</taxon>
        <taxon>Solanum</taxon>
    </lineage>
</organism>
<dbReference type="AlphaFoldDB" id="A0A0V0IYS3"/>
<name>A0A0V0IYS3_SOLCH</name>
<proteinExistence type="predicted"/>
<evidence type="ECO:0000313" key="1">
    <source>
        <dbReference type="EMBL" id="JAP37703.1"/>
    </source>
</evidence>
<dbReference type="EMBL" id="GEDG01000681">
    <property type="protein sequence ID" value="JAP37703.1"/>
    <property type="molecule type" value="Transcribed_RNA"/>
</dbReference>
<dbReference type="EMBL" id="GEDG01000700">
    <property type="protein sequence ID" value="JAP37684.1"/>
    <property type="molecule type" value="Transcribed_RNA"/>
</dbReference>
<protein>
    <submittedName>
        <fullName evidence="1">Putative ovule protein</fullName>
    </submittedName>
</protein>
<reference evidence="1" key="1">
    <citation type="submission" date="2015-12" db="EMBL/GenBank/DDBJ databases">
        <title>Gene expression during late stages of embryo sac development: a critical building block for successful pollen-pistil interactions.</title>
        <authorList>
            <person name="Liu Y."/>
            <person name="Joly V."/>
            <person name="Sabar M."/>
            <person name="Matton D.P."/>
        </authorList>
    </citation>
    <scope>NUCLEOTIDE SEQUENCE</scope>
</reference>
<accession>A0A0V0IYS3</accession>